<dbReference type="AlphaFoldDB" id="S2W2D5"/>
<dbReference type="GO" id="GO:0005524">
    <property type="term" value="F:ATP binding"/>
    <property type="evidence" value="ECO:0007669"/>
    <property type="project" value="UniProtKB-KW"/>
</dbReference>
<comment type="cofactor">
    <cofactor evidence="1">
        <name>Mg(2+)</name>
        <dbReference type="ChEBI" id="CHEBI:18420"/>
    </cofactor>
</comment>
<sequence>MSKAVVIFNPVKVDEQDFKKLIDAQAQEAGYDKPEYLETSEDDPGYEMAKQARESGCDLVLVCGGDGTVRVVLSKLVGSDIPVALLPGGTGNLLARNLNIPLDMADAAKHAFSGEANALDAIKLTVDGNEDEAEHLMVMGGIGFDAQLMENTDEKLKSVVGAGAYAASFIKNFDAPLRRLKYRMDDDHGRRYKKDNRKAALVLVANVAKLQAGFELIPQAKPNDGVLDLMMASPKGLGGWAKLLGKLLFKREAISMVSGQRLHIQMEEPTPYEIDGDTMGEGQDFVYEIVPDALKVIWNPKEALS</sequence>
<evidence type="ECO:0000256" key="4">
    <source>
        <dbReference type="ARBA" id="ARBA00022741"/>
    </source>
</evidence>
<dbReference type="PANTHER" id="PTHR12358">
    <property type="entry name" value="SPHINGOSINE KINASE"/>
    <property type="match status" value="1"/>
</dbReference>
<keyword evidence="6" id="KW-0067">ATP-binding</keyword>
<dbReference type="Gene3D" id="3.40.50.10330">
    <property type="entry name" value="Probable inorganic polyphosphate/atp-NAD kinase, domain 1"/>
    <property type="match status" value="1"/>
</dbReference>
<protein>
    <recommendedName>
        <fullName evidence="9">DAGKc domain-containing protein</fullName>
    </recommendedName>
</protein>
<keyword evidence="7" id="KW-0443">Lipid metabolism</keyword>
<dbReference type="STRING" id="883161.HMPREF9306_00163"/>
<organism evidence="10 11">
    <name type="scientific">Propionimicrobium lymphophilum ACS-093-V-SCH5</name>
    <dbReference type="NCBI Taxonomy" id="883161"/>
    <lineage>
        <taxon>Bacteria</taxon>
        <taxon>Bacillati</taxon>
        <taxon>Actinomycetota</taxon>
        <taxon>Actinomycetes</taxon>
        <taxon>Propionibacteriales</taxon>
        <taxon>Propionibacteriaceae</taxon>
        <taxon>Propionimicrobium</taxon>
    </lineage>
</organism>
<keyword evidence="8" id="KW-1208">Phospholipid metabolism</keyword>
<comment type="caution">
    <text evidence="10">The sequence shown here is derived from an EMBL/GenBank/DDBJ whole genome shotgun (WGS) entry which is preliminary data.</text>
</comment>
<dbReference type="Pfam" id="PF00781">
    <property type="entry name" value="DAGK_cat"/>
    <property type="match status" value="1"/>
</dbReference>
<evidence type="ECO:0000256" key="7">
    <source>
        <dbReference type="ARBA" id="ARBA00023209"/>
    </source>
</evidence>
<evidence type="ECO:0000256" key="2">
    <source>
        <dbReference type="ARBA" id="ARBA00005983"/>
    </source>
</evidence>
<dbReference type="InterPro" id="IPR001206">
    <property type="entry name" value="Diacylglycerol_kinase_cat_dom"/>
</dbReference>
<name>S2W2D5_9ACTN</name>
<keyword evidence="3" id="KW-0808">Transferase</keyword>
<dbReference type="InterPro" id="IPR045540">
    <property type="entry name" value="YegS/DAGK_C"/>
</dbReference>
<keyword evidence="7" id="KW-0594">Phospholipid biosynthesis</keyword>
<dbReference type="Pfam" id="PF19279">
    <property type="entry name" value="YegS_C"/>
    <property type="match status" value="1"/>
</dbReference>
<dbReference type="HOGENOM" id="CLU_045532_2_2_11"/>
<dbReference type="PANTHER" id="PTHR12358:SF54">
    <property type="entry name" value="SPHINGOSINE KINASE RELATED PROTEIN"/>
    <property type="match status" value="1"/>
</dbReference>
<dbReference type="InterPro" id="IPR016064">
    <property type="entry name" value="NAD/diacylglycerol_kinase_sf"/>
</dbReference>
<evidence type="ECO:0000256" key="1">
    <source>
        <dbReference type="ARBA" id="ARBA00001946"/>
    </source>
</evidence>
<reference evidence="10 11" key="1">
    <citation type="submission" date="2013-04" db="EMBL/GenBank/DDBJ databases">
        <title>The Genome Sequence of Propionimicrobium lymphophilum ACS-093-V-SCH5.</title>
        <authorList>
            <consortium name="The Broad Institute Genomics Platform"/>
            <person name="Earl A."/>
            <person name="Ward D."/>
            <person name="Feldgarden M."/>
            <person name="Gevers D."/>
            <person name="Saerens B."/>
            <person name="Vaneechoutte M."/>
            <person name="Walker B."/>
            <person name="Young S."/>
            <person name="Zeng Q."/>
            <person name="Gargeya S."/>
            <person name="Fitzgerald M."/>
            <person name="Haas B."/>
            <person name="Abouelleil A."/>
            <person name="Allen A.W."/>
            <person name="Alvarado L."/>
            <person name="Arachchi H.M."/>
            <person name="Berlin A.M."/>
            <person name="Chapman S.B."/>
            <person name="Gainer-Dewar J."/>
            <person name="Goldberg J."/>
            <person name="Griggs A."/>
            <person name="Gujja S."/>
            <person name="Hansen M."/>
            <person name="Howarth C."/>
            <person name="Imamovic A."/>
            <person name="Ireland A."/>
            <person name="Larimer J."/>
            <person name="McCowan C."/>
            <person name="Murphy C."/>
            <person name="Pearson M."/>
            <person name="Poon T.W."/>
            <person name="Priest M."/>
            <person name="Roberts A."/>
            <person name="Saif S."/>
            <person name="Shea T."/>
            <person name="Sisk P."/>
            <person name="Sykes S."/>
            <person name="Wortman J."/>
            <person name="Nusbaum C."/>
            <person name="Birren B."/>
        </authorList>
    </citation>
    <scope>NUCLEOTIDE SEQUENCE [LARGE SCALE GENOMIC DNA]</scope>
    <source>
        <strain evidence="10 11">ACS-093-V-SCH5</strain>
    </source>
</reference>
<accession>S2W2D5</accession>
<dbReference type="SMART" id="SM00046">
    <property type="entry name" value="DAGKc"/>
    <property type="match status" value="1"/>
</dbReference>
<keyword evidence="7" id="KW-0444">Lipid biosynthesis</keyword>
<keyword evidence="11" id="KW-1185">Reference proteome</keyword>
<keyword evidence="5" id="KW-0418">Kinase</keyword>
<dbReference type="Gene3D" id="2.60.200.40">
    <property type="match status" value="1"/>
</dbReference>
<gene>
    <name evidence="10" type="ORF">HMPREF9306_00163</name>
</gene>
<keyword evidence="4" id="KW-0547">Nucleotide-binding</keyword>
<evidence type="ECO:0000256" key="3">
    <source>
        <dbReference type="ARBA" id="ARBA00022679"/>
    </source>
</evidence>
<evidence type="ECO:0000313" key="11">
    <source>
        <dbReference type="Proteomes" id="UP000014417"/>
    </source>
</evidence>
<dbReference type="OrthoDB" id="3171056at2"/>
<dbReference type="InterPro" id="IPR017438">
    <property type="entry name" value="ATP-NAD_kinase_N"/>
</dbReference>
<dbReference type="SUPFAM" id="SSF111331">
    <property type="entry name" value="NAD kinase/diacylglycerol kinase-like"/>
    <property type="match status" value="1"/>
</dbReference>
<dbReference type="GO" id="GO:0008654">
    <property type="term" value="P:phospholipid biosynthetic process"/>
    <property type="evidence" value="ECO:0007669"/>
    <property type="project" value="UniProtKB-KW"/>
</dbReference>
<comment type="similarity">
    <text evidence="2">Belongs to the diacylglycerol/lipid kinase family.</text>
</comment>
<feature type="domain" description="DAGKc" evidence="9">
    <location>
        <begin position="1"/>
        <end position="128"/>
    </location>
</feature>
<dbReference type="EMBL" id="AGZR01000002">
    <property type="protein sequence ID" value="EPD33938.1"/>
    <property type="molecule type" value="Genomic_DNA"/>
</dbReference>
<evidence type="ECO:0000313" key="10">
    <source>
        <dbReference type="EMBL" id="EPD33938.1"/>
    </source>
</evidence>
<evidence type="ECO:0000259" key="9">
    <source>
        <dbReference type="PROSITE" id="PS50146"/>
    </source>
</evidence>
<dbReference type="Proteomes" id="UP000014417">
    <property type="component" value="Unassembled WGS sequence"/>
</dbReference>
<evidence type="ECO:0000256" key="8">
    <source>
        <dbReference type="ARBA" id="ARBA00023264"/>
    </source>
</evidence>
<dbReference type="InterPro" id="IPR050187">
    <property type="entry name" value="Lipid_Phosphate_FormReg"/>
</dbReference>
<evidence type="ECO:0000256" key="5">
    <source>
        <dbReference type="ARBA" id="ARBA00022777"/>
    </source>
</evidence>
<proteinExistence type="inferred from homology"/>
<dbReference type="PROSITE" id="PS50146">
    <property type="entry name" value="DAGK"/>
    <property type="match status" value="1"/>
</dbReference>
<evidence type="ECO:0000256" key="6">
    <source>
        <dbReference type="ARBA" id="ARBA00022840"/>
    </source>
</evidence>
<dbReference type="GO" id="GO:0016301">
    <property type="term" value="F:kinase activity"/>
    <property type="evidence" value="ECO:0007669"/>
    <property type="project" value="UniProtKB-KW"/>
</dbReference>
<dbReference type="RefSeq" id="WP_016455024.1">
    <property type="nucleotide sequence ID" value="NZ_KE150269.1"/>
</dbReference>